<dbReference type="InterPro" id="IPR010982">
    <property type="entry name" value="Lambda_DNA-bd_dom_sf"/>
</dbReference>
<sequence>MMLDMTSQNATPLHEPDGSYSTQVAAKVRARAAWLNITQADLARALGVSRTTISQRWRGVRPWGLDDLHTVAGVLKTTPWELARSEGFEPPTF</sequence>
<feature type="region of interest" description="Disordered" evidence="1">
    <location>
        <begin position="1"/>
        <end position="20"/>
    </location>
</feature>
<proteinExistence type="predicted"/>
<organism evidence="3 4">
    <name type="scientific">Enemella evansiae</name>
    <dbReference type="NCBI Taxonomy" id="2016499"/>
    <lineage>
        <taxon>Bacteria</taxon>
        <taxon>Bacillati</taxon>
        <taxon>Actinomycetota</taxon>
        <taxon>Actinomycetes</taxon>
        <taxon>Propionibacteriales</taxon>
        <taxon>Propionibacteriaceae</taxon>
        <taxon>Enemella</taxon>
    </lineage>
</organism>
<dbReference type="RefSeq" id="WP_094404988.1">
    <property type="nucleotide sequence ID" value="NZ_NMVO01000004.1"/>
</dbReference>
<accession>A0A255GKH9</accession>
<dbReference type="Pfam" id="PF01381">
    <property type="entry name" value="HTH_3"/>
    <property type="match status" value="1"/>
</dbReference>
<evidence type="ECO:0000313" key="4">
    <source>
        <dbReference type="Proteomes" id="UP000215896"/>
    </source>
</evidence>
<dbReference type="EMBL" id="NMVO01000004">
    <property type="protein sequence ID" value="OYO16330.1"/>
    <property type="molecule type" value="Genomic_DNA"/>
</dbReference>
<dbReference type="Proteomes" id="UP000215896">
    <property type="component" value="Unassembled WGS sequence"/>
</dbReference>
<dbReference type="InterPro" id="IPR001387">
    <property type="entry name" value="Cro/C1-type_HTH"/>
</dbReference>
<evidence type="ECO:0000256" key="1">
    <source>
        <dbReference type="SAM" id="MobiDB-lite"/>
    </source>
</evidence>
<feature type="domain" description="HTH cro/C1-type" evidence="2">
    <location>
        <begin position="35"/>
        <end position="82"/>
    </location>
</feature>
<name>A0A255GKH9_9ACTN</name>
<dbReference type="CDD" id="cd00093">
    <property type="entry name" value="HTH_XRE"/>
    <property type="match status" value="1"/>
</dbReference>
<reference evidence="3 4" key="1">
    <citation type="submission" date="2017-07" db="EMBL/GenBank/DDBJ databases">
        <title>Draft whole genome sequences of clinical Proprionibacteriaceae strains.</title>
        <authorList>
            <person name="Bernier A.-M."/>
            <person name="Bernard K."/>
            <person name="Domingo M.-C."/>
        </authorList>
    </citation>
    <scope>NUCLEOTIDE SEQUENCE [LARGE SCALE GENOMIC DNA]</scope>
    <source>
        <strain evidence="3 4">NML 030167</strain>
    </source>
</reference>
<comment type="caution">
    <text evidence="3">The sequence shown here is derived from an EMBL/GenBank/DDBJ whole genome shotgun (WGS) entry which is preliminary data.</text>
</comment>
<dbReference type="SMART" id="SM00530">
    <property type="entry name" value="HTH_XRE"/>
    <property type="match status" value="1"/>
</dbReference>
<dbReference type="GO" id="GO:0003677">
    <property type="term" value="F:DNA binding"/>
    <property type="evidence" value="ECO:0007669"/>
    <property type="project" value="InterPro"/>
</dbReference>
<gene>
    <name evidence="3" type="ORF">CGZ94_04870</name>
</gene>
<feature type="compositionally biased region" description="Polar residues" evidence="1">
    <location>
        <begin position="1"/>
        <end position="11"/>
    </location>
</feature>
<dbReference type="Gene3D" id="1.10.260.40">
    <property type="entry name" value="lambda repressor-like DNA-binding domains"/>
    <property type="match status" value="1"/>
</dbReference>
<dbReference type="SUPFAM" id="SSF47413">
    <property type="entry name" value="lambda repressor-like DNA-binding domains"/>
    <property type="match status" value="1"/>
</dbReference>
<evidence type="ECO:0000259" key="2">
    <source>
        <dbReference type="PROSITE" id="PS50943"/>
    </source>
</evidence>
<protein>
    <recommendedName>
        <fullName evidence="2">HTH cro/C1-type domain-containing protein</fullName>
    </recommendedName>
</protein>
<evidence type="ECO:0000313" key="3">
    <source>
        <dbReference type="EMBL" id="OYO16330.1"/>
    </source>
</evidence>
<dbReference type="PROSITE" id="PS50943">
    <property type="entry name" value="HTH_CROC1"/>
    <property type="match status" value="1"/>
</dbReference>
<keyword evidence="4" id="KW-1185">Reference proteome</keyword>
<dbReference type="AlphaFoldDB" id="A0A255GKH9"/>